<dbReference type="InterPro" id="IPR018062">
    <property type="entry name" value="HTH_AraC-typ_CS"/>
</dbReference>
<sequence>MRVLLVDDDVIVTKGLRQMIPWQQLNAHIVGEARNGGEALEIARNHHPDLIITDIKMPIMDGLELCRQIHEQRIDTAIVLLSAHEDFEYARQAMQYGVQRYIVKPITRPDIEQLTEYIRGLSERKHQQHDHYTSLFGRELEQRCIEALQTGDMPFFMQLFDHQLAAELPPAEIKALCVRVLNLLFEFGERIDQGHQRAFGELDGQLHRLLELKTPAEMIAWICQQCESMLVHASEKRDDRQHVLVDYVKRHVQEHMSDPALSLASIADQLNRSPAYVSAVFSQSTGMKLGSYITSIRMEQARRLLLHPAIPVYMVSEQLGFQDAHYFARVFKKQEGMTPSEYRNLYLNGAPISGGRP</sequence>
<evidence type="ECO:0000256" key="2">
    <source>
        <dbReference type="ARBA" id="ARBA00022490"/>
    </source>
</evidence>
<evidence type="ECO:0000256" key="6">
    <source>
        <dbReference type="ARBA" id="ARBA00023125"/>
    </source>
</evidence>
<evidence type="ECO:0000256" key="7">
    <source>
        <dbReference type="ARBA" id="ARBA00023163"/>
    </source>
</evidence>
<dbReference type="InterPro" id="IPR001789">
    <property type="entry name" value="Sig_transdc_resp-reg_receiver"/>
</dbReference>
<dbReference type="PROSITE" id="PS00041">
    <property type="entry name" value="HTH_ARAC_FAMILY_1"/>
    <property type="match status" value="1"/>
</dbReference>
<keyword evidence="5" id="KW-0805">Transcription regulation</keyword>
<keyword evidence="4" id="KW-0902">Two-component regulatory system</keyword>
<dbReference type="Pfam" id="PF12833">
    <property type="entry name" value="HTH_18"/>
    <property type="match status" value="1"/>
</dbReference>
<evidence type="ECO:0000259" key="10">
    <source>
        <dbReference type="PROSITE" id="PS50110"/>
    </source>
</evidence>
<dbReference type="InterPro" id="IPR018060">
    <property type="entry name" value="HTH_AraC"/>
</dbReference>
<dbReference type="PANTHER" id="PTHR42713:SF3">
    <property type="entry name" value="TRANSCRIPTIONAL REGULATORY PROTEIN HPTR"/>
    <property type="match status" value="1"/>
</dbReference>
<organism evidence="11 12">
    <name type="scientific">Paenibacillus hunanensis</name>
    <dbReference type="NCBI Taxonomy" id="539262"/>
    <lineage>
        <taxon>Bacteria</taxon>
        <taxon>Bacillati</taxon>
        <taxon>Bacillota</taxon>
        <taxon>Bacilli</taxon>
        <taxon>Bacillales</taxon>
        <taxon>Paenibacillaceae</taxon>
        <taxon>Paenibacillus</taxon>
    </lineage>
</organism>
<dbReference type="EMBL" id="JAVDQH010000004">
    <property type="protein sequence ID" value="MDR6243300.1"/>
    <property type="molecule type" value="Genomic_DNA"/>
</dbReference>
<keyword evidence="2" id="KW-0963">Cytoplasm</keyword>
<dbReference type="Gene3D" id="3.40.50.2300">
    <property type="match status" value="1"/>
</dbReference>
<dbReference type="InterPro" id="IPR009057">
    <property type="entry name" value="Homeodomain-like_sf"/>
</dbReference>
<dbReference type="PROSITE" id="PS50110">
    <property type="entry name" value="RESPONSE_REGULATORY"/>
    <property type="match status" value="1"/>
</dbReference>
<dbReference type="PROSITE" id="PS01124">
    <property type="entry name" value="HTH_ARAC_FAMILY_2"/>
    <property type="match status" value="1"/>
</dbReference>
<dbReference type="InterPro" id="IPR011006">
    <property type="entry name" value="CheY-like_superfamily"/>
</dbReference>
<reference evidence="11 12" key="1">
    <citation type="submission" date="2023-07" db="EMBL/GenBank/DDBJ databases">
        <title>Genomic Encyclopedia of Type Strains, Phase IV (KMG-IV): sequencing the most valuable type-strain genomes for metagenomic binning, comparative biology and taxonomic classification.</title>
        <authorList>
            <person name="Goeker M."/>
        </authorList>
    </citation>
    <scope>NUCLEOTIDE SEQUENCE [LARGE SCALE GENOMIC DNA]</scope>
    <source>
        <strain evidence="11 12">DSM 22170</strain>
    </source>
</reference>
<protein>
    <submittedName>
        <fullName evidence="11">Two-component system response regulator YesN</fullName>
    </submittedName>
</protein>
<keyword evidence="3 8" id="KW-0597">Phosphoprotein</keyword>
<dbReference type="Gene3D" id="1.10.10.60">
    <property type="entry name" value="Homeodomain-like"/>
    <property type="match status" value="2"/>
</dbReference>
<proteinExistence type="predicted"/>
<dbReference type="Pfam" id="PF00072">
    <property type="entry name" value="Response_reg"/>
    <property type="match status" value="1"/>
</dbReference>
<evidence type="ECO:0000256" key="5">
    <source>
        <dbReference type="ARBA" id="ARBA00023015"/>
    </source>
</evidence>
<dbReference type="PANTHER" id="PTHR42713">
    <property type="entry name" value="HISTIDINE KINASE-RELATED"/>
    <property type="match status" value="1"/>
</dbReference>
<dbReference type="PRINTS" id="PR00032">
    <property type="entry name" value="HTHARAC"/>
</dbReference>
<comment type="caution">
    <text evidence="11">The sequence shown here is derived from an EMBL/GenBank/DDBJ whole genome shotgun (WGS) entry which is preliminary data.</text>
</comment>
<evidence type="ECO:0000256" key="8">
    <source>
        <dbReference type="PROSITE-ProRule" id="PRU00169"/>
    </source>
</evidence>
<dbReference type="RefSeq" id="WP_188773512.1">
    <property type="nucleotide sequence ID" value="NZ_BMMB01000001.1"/>
</dbReference>
<dbReference type="InterPro" id="IPR020449">
    <property type="entry name" value="Tscrpt_reg_AraC-type_HTH"/>
</dbReference>
<dbReference type="SMART" id="SM00342">
    <property type="entry name" value="HTH_ARAC"/>
    <property type="match status" value="1"/>
</dbReference>
<dbReference type="SUPFAM" id="SSF52172">
    <property type="entry name" value="CheY-like"/>
    <property type="match status" value="1"/>
</dbReference>
<dbReference type="CDD" id="cd17536">
    <property type="entry name" value="REC_YesN-like"/>
    <property type="match status" value="1"/>
</dbReference>
<dbReference type="InterPro" id="IPR051552">
    <property type="entry name" value="HptR"/>
</dbReference>
<evidence type="ECO:0000313" key="11">
    <source>
        <dbReference type="EMBL" id="MDR6243300.1"/>
    </source>
</evidence>
<feature type="modified residue" description="4-aspartylphosphate" evidence="8">
    <location>
        <position position="54"/>
    </location>
</feature>
<keyword evidence="7" id="KW-0804">Transcription</keyword>
<evidence type="ECO:0000313" key="12">
    <source>
        <dbReference type="Proteomes" id="UP001185028"/>
    </source>
</evidence>
<gene>
    <name evidence="11" type="ORF">JOC58_001187</name>
</gene>
<evidence type="ECO:0000256" key="3">
    <source>
        <dbReference type="ARBA" id="ARBA00022553"/>
    </source>
</evidence>
<evidence type="ECO:0000259" key="9">
    <source>
        <dbReference type="PROSITE" id="PS01124"/>
    </source>
</evidence>
<feature type="domain" description="HTH araC/xylS-type" evidence="9">
    <location>
        <begin position="246"/>
        <end position="345"/>
    </location>
</feature>
<dbReference type="Proteomes" id="UP001185028">
    <property type="component" value="Unassembled WGS sequence"/>
</dbReference>
<comment type="subcellular location">
    <subcellularLocation>
        <location evidence="1">Cytoplasm</location>
    </subcellularLocation>
</comment>
<evidence type="ECO:0000256" key="1">
    <source>
        <dbReference type="ARBA" id="ARBA00004496"/>
    </source>
</evidence>
<keyword evidence="12" id="KW-1185">Reference proteome</keyword>
<keyword evidence="6" id="KW-0238">DNA-binding</keyword>
<accession>A0ABU1IVM8</accession>
<evidence type="ECO:0000256" key="4">
    <source>
        <dbReference type="ARBA" id="ARBA00023012"/>
    </source>
</evidence>
<feature type="domain" description="Response regulatory" evidence="10">
    <location>
        <begin position="2"/>
        <end position="119"/>
    </location>
</feature>
<name>A0ABU1IVM8_9BACL</name>
<dbReference type="SMART" id="SM00448">
    <property type="entry name" value="REC"/>
    <property type="match status" value="1"/>
</dbReference>
<dbReference type="SUPFAM" id="SSF46689">
    <property type="entry name" value="Homeodomain-like"/>
    <property type="match status" value="1"/>
</dbReference>